<keyword evidence="6" id="KW-1185">Reference proteome</keyword>
<dbReference type="NCBIfam" id="TIGR00254">
    <property type="entry name" value="GGDEF"/>
    <property type="match status" value="1"/>
</dbReference>
<reference evidence="5 6" key="1">
    <citation type="journal article" date="2014" name="Genome Announc.">
        <title>Draft Genome Sequence of the Agar-Degrading Bacterium Catenovulum sp. Strain DS-2, Isolated from Intestines of Haliotis diversicolor.</title>
        <authorList>
            <person name="Shan D."/>
            <person name="Li X."/>
            <person name="Gu Z."/>
            <person name="Wei G."/>
            <person name="Gao Z."/>
            <person name="Shao Z."/>
        </authorList>
    </citation>
    <scope>NUCLEOTIDE SEQUENCE [LARGE SCALE GENOMIC DNA]</scope>
    <source>
        <strain evidence="5 6">DS-2</strain>
    </source>
</reference>
<dbReference type="SMART" id="SM00267">
    <property type="entry name" value="GGDEF"/>
    <property type="match status" value="1"/>
</dbReference>
<dbReference type="SUPFAM" id="SSF55073">
    <property type="entry name" value="Nucleotide cyclase"/>
    <property type="match status" value="1"/>
</dbReference>
<keyword evidence="3" id="KW-1133">Transmembrane helix</keyword>
<dbReference type="EMBL" id="ARZY01000025">
    <property type="protein sequence ID" value="EWH09340.1"/>
    <property type="molecule type" value="Genomic_DNA"/>
</dbReference>
<keyword evidence="3" id="KW-0812">Transmembrane</keyword>
<evidence type="ECO:0000259" key="4">
    <source>
        <dbReference type="PROSITE" id="PS50887"/>
    </source>
</evidence>
<dbReference type="Proteomes" id="UP000019276">
    <property type="component" value="Unassembled WGS sequence"/>
</dbReference>
<feature type="transmembrane region" description="Helical" evidence="3">
    <location>
        <begin position="70"/>
        <end position="90"/>
    </location>
</feature>
<protein>
    <recommendedName>
        <fullName evidence="1">diguanylate cyclase</fullName>
        <ecNumber evidence="1">2.7.7.65</ecNumber>
    </recommendedName>
</protein>
<feature type="transmembrane region" description="Helical" evidence="3">
    <location>
        <begin position="12"/>
        <end position="29"/>
    </location>
</feature>
<dbReference type="Gene3D" id="3.30.70.270">
    <property type="match status" value="1"/>
</dbReference>
<feature type="domain" description="GGDEF" evidence="4">
    <location>
        <begin position="173"/>
        <end position="293"/>
    </location>
</feature>
<sequence length="293" mass="33666">MDFLFLKRHYKIVAAIFITVGALLAAVFTQGQLKSGQTTDWLDVLGEGGIFVMTAVWLFFLLASRPAGKVTYLLSIGLTCFLCSSLLDLTDEFVSYPSKEFWLYWIESLPALVGMVLMTWGLYQWHHEQLKLHQQLSRREAFYREHSQIDYITQLYSADYMRDHLSQLIAEQQNYALAMLDIRNFAEFNRRYSTQDGDRLLREVADLIVMNLRTADLACRYAGDRFIIVMPNTELAEAQEVCEQIQQAVKSLAFKPNGNNKAVYHKIATAVVLSEPAQQFEQVIRQVNLALEK</sequence>
<dbReference type="eggNOG" id="COG3706">
    <property type="taxonomic scope" value="Bacteria"/>
</dbReference>
<dbReference type="PANTHER" id="PTHR45138">
    <property type="entry name" value="REGULATORY COMPONENTS OF SENSORY TRANSDUCTION SYSTEM"/>
    <property type="match status" value="1"/>
</dbReference>
<proteinExistence type="predicted"/>
<comment type="caution">
    <text evidence="5">The sequence shown here is derived from an EMBL/GenBank/DDBJ whole genome shotgun (WGS) entry which is preliminary data.</text>
</comment>
<evidence type="ECO:0000256" key="1">
    <source>
        <dbReference type="ARBA" id="ARBA00012528"/>
    </source>
</evidence>
<keyword evidence="3" id="KW-0472">Membrane</keyword>
<evidence type="ECO:0000313" key="6">
    <source>
        <dbReference type="Proteomes" id="UP000019276"/>
    </source>
</evidence>
<gene>
    <name evidence="5" type="ORF">DS2_13109</name>
</gene>
<evidence type="ECO:0000256" key="3">
    <source>
        <dbReference type="SAM" id="Phobius"/>
    </source>
</evidence>
<dbReference type="InterPro" id="IPR029787">
    <property type="entry name" value="Nucleotide_cyclase"/>
</dbReference>
<dbReference type="PROSITE" id="PS50887">
    <property type="entry name" value="GGDEF"/>
    <property type="match status" value="1"/>
</dbReference>
<dbReference type="EC" id="2.7.7.65" evidence="1"/>
<dbReference type="GO" id="GO:0052621">
    <property type="term" value="F:diguanylate cyclase activity"/>
    <property type="evidence" value="ECO:0007669"/>
    <property type="project" value="UniProtKB-EC"/>
</dbReference>
<dbReference type="OrthoDB" id="5914567at2"/>
<dbReference type="GO" id="GO:0043709">
    <property type="term" value="P:cell adhesion involved in single-species biofilm formation"/>
    <property type="evidence" value="ECO:0007669"/>
    <property type="project" value="TreeGrafter"/>
</dbReference>
<dbReference type="Pfam" id="PF00990">
    <property type="entry name" value="GGDEF"/>
    <property type="match status" value="1"/>
</dbReference>
<dbReference type="GO" id="GO:0005886">
    <property type="term" value="C:plasma membrane"/>
    <property type="evidence" value="ECO:0007669"/>
    <property type="project" value="TreeGrafter"/>
</dbReference>
<dbReference type="InterPro" id="IPR043128">
    <property type="entry name" value="Rev_trsase/Diguanyl_cyclase"/>
</dbReference>
<comment type="catalytic activity">
    <reaction evidence="2">
        <text>2 GTP = 3',3'-c-di-GMP + 2 diphosphate</text>
        <dbReference type="Rhea" id="RHEA:24898"/>
        <dbReference type="ChEBI" id="CHEBI:33019"/>
        <dbReference type="ChEBI" id="CHEBI:37565"/>
        <dbReference type="ChEBI" id="CHEBI:58805"/>
        <dbReference type="EC" id="2.7.7.65"/>
    </reaction>
</comment>
<evidence type="ECO:0000256" key="2">
    <source>
        <dbReference type="ARBA" id="ARBA00034247"/>
    </source>
</evidence>
<dbReference type="CDD" id="cd01949">
    <property type="entry name" value="GGDEF"/>
    <property type="match status" value="1"/>
</dbReference>
<feature type="transmembrane region" description="Helical" evidence="3">
    <location>
        <begin position="102"/>
        <end position="123"/>
    </location>
</feature>
<dbReference type="InterPro" id="IPR050469">
    <property type="entry name" value="Diguanylate_Cyclase"/>
</dbReference>
<dbReference type="InterPro" id="IPR000160">
    <property type="entry name" value="GGDEF_dom"/>
</dbReference>
<evidence type="ECO:0000313" key="5">
    <source>
        <dbReference type="EMBL" id="EWH09340.1"/>
    </source>
</evidence>
<dbReference type="GO" id="GO:1902201">
    <property type="term" value="P:negative regulation of bacterial-type flagellum-dependent cell motility"/>
    <property type="evidence" value="ECO:0007669"/>
    <property type="project" value="TreeGrafter"/>
</dbReference>
<dbReference type="STRING" id="1328313.DS2_13109"/>
<accession>W7QVM5</accession>
<dbReference type="AlphaFoldDB" id="W7QVM5"/>
<dbReference type="PANTHER" id="PTHR45138:SF9">
    <property type="entry name" value="DIGUANYLATE CYCLASE DGCM-RELATED"/>
    <property type="match status" value="1"/>
</dbReference>
<feature type="transmembrane region" description="Helical" evidence="3">
    <location>
        <begin position="41"/>
        <end position="63"/>
    </location>
</feature>
<organism evidence="5 6">
    <name type="scientific">Catenovulum agarivorans DS-2</name>
    <dbReference type="NCBI Taxonomy" id="1328313"/>
    <lineage>
        <taxon>Bacteria</taxon>
        <taxon>Pseudomonadati</taxon>
        <taxon>Pseudomonadota</taxon>
        <taxon>Gammaproteobacteria</taxon>
        <taxon>Alteromonadales</taxon>
        <taxon>Alteromonadaceae</taxon>
        <taxon>Catenovulum</taxon>
    </lineage>
</organism>
<dbReference type="RefSeq" id="WP_035015276.1">
    <property type="nucleotide sequence ID" value="NZ_ARZY01000025.1"/>
</dbReference>
<name>W7QVM5_9ALTE</name>